<dbReference type="GO" id="GO:0043565">
    <property type="term" value="F:sequence-specific DNA binding"/>
    <property type="evidence" value="ECO:0007669"/>
    <property type="project" value="TreeGrafter"/>
</dbReference>
<accession>A0A944C9Y0</accession>
<evidence type="ECO:0000256" key="4">
    <source>
        <dbReference type="ARBA" id="ARBA00023163"/>
    </source>
</evidence>
<evidence type="ECO:0000313" key="6">
    <source>
        <dbReference type="EMBL" id="MBS8258657.1"/>
    </source>
</evidence>
<dbReference type="Pfam" id="PF03466">
    <property type="entry name" value="LysR_substrate"/>
    <property type="match status" value="1"/>
</dbReference>
<evidence type="ECO:0000256" key="1">
    <source>
        <dbReference type="ARBA" id="ARBA00009437"/>
    </source>
</evidence>
<dbReference type="Proteomes" id="UP000705379">
    <property type="component" value="Unassembled WGS sequence"/>
</dbReference>
<reference evidence="6" key="1">
    <citation type="submission" date="2018-08" db="EMBL/GenBank/DDBJ databases">
        <authorList>
            <person name="Jin W."/>
            <person name="Wang H."/>
            <person name="Yang Y."/>
            <person name="Li M."/>
            <person name="Liu J."/>
        </authorList>
    </citation>
    <scope>NUCLEOTIDE SEQUENCE</scope>
    <source>
        <strain evidence="6">AESS21</strain>
    </source>
</reference>
<dbReference type="Gene3D" id="1.10.10.10">
    <property type="entry name" value="Winged helix-like DNA-binding domain superfamily/Winged helix DNA-binding domain"/>
    <property type="match status" value="1"/>
</dbReference>
<comment type="similarity">
    <text evidence="1">Belongs to the LysR transcriptional regulatory family.</text>
</comment>
<evidence type="ECO:0000256" key="3">
    <source>
        <dbReference type="ARBA" id="ARBA00023125"/>
    </source>
</evidence>
<dbReference type="InterPro" id="IPR000847">
    <property type="entry name" value="LysR_HTH_N"/>
</dbReference>
<keyword evidence="4" id="KW-0804">Transcription</keyword>
<sequence length="301" mass="33194">MARYDINRFWEMSVFIKVVEGGTFSAAAITCNMTPSAVSKLISRLEKRLEARLLTRSTRRLQLTAEGCSFYERSSHILSDLDDAERQANAGEHPAGRIRISTSASYATHVLIPIIGSFAERYPDITLDIIQTDVVVDLLAERTDVAIRAGQMTDSRLTARKLGETARVIVASPEYLSKNGTPQSAEDLHHHRIIGPTYARTIEGWPLRGERDVFPMPVKDHIQASDGEAIRQLALAGAGLARLTAFTVQGDIAHKRLVPVLEHLNPGDREEFHAVYVGQGGPVPARVKALLDFLSENGKVY</sequence>
<proteinExistence type="inferred from homology"/>
<dbReference type="FunFam" id="1.10.10.10:FF:000001">
    <property type="entry name" value="LysR family transcriptional regulator"/>
    <property type="match status" value="1"/>
</dbReference>
<dbReference type="PROSITE" id="PS50931">
    <property type="entry name" value="HTH_LYSR"/>
    <property type="match status" value="1"/>
</dbReference>
<keyword evidence="3" id="KW-0238">DNA-binding</keyword>
<dbReference type="PANTHER" id="PTHR30537">
    <property type="entry name" value="HTH-TYPE TRANSCRIPTIONAL REGULATOR"/>
    <property type="match status" value="1"/>
</dbReference>
<gene>
    <name evidence="6" type="ORF">DYI23_00370</name>
</gene>
<dbReference type="PANTHER" id="PTHR30537:SF71">
    <property type="entry name" value="TRANSCRIPTIONAL REGULATORY PROTEIN"/>
    <property type="match status" value="1"/>
</dbReference>
<dbReference type="SUPFAM" id="SSF53850">
    <property type="entry name" value="Periplasmic binding protein-like II"/>
    <property type="match status" value="1"/>
</dbReference>
<evidence type="ECO:0000313" key="7">
    <source>
        <dbReference type="Proteomes" id="UP000705379"/>
    </source>
</evidence>
<protein>
    <submittedName>
        <fullName evidence="6">LysR family transcriptional regulator</fullName>
    </submittedName>
</protein>
<dbReference type="GO" id="GO:0006351">
    <property type="term" value="P:DNA-templated transcription"/>
    <property type="evidence" value="ECO:0007669"/>
    <property type="project" value="TreeGrafter"/>
</dbReference>
<dbReference type="Pfam" id="PF00126">
    <property type="entry name" value="HTH_1"/>
    <property type="match status" value="1"/>
</dbReference>
<feature type="domain" description="HTH lysR-type" evidence="5">
    <location>
        <begin position="12"/>
        <end position="64"/>
    </location>
</feature>
<organism evidence="6 7">
    <name type="scientific">Roseibium polysiphoniae</name>
    <dbReference type="NCBI Taxonomy" id="2571221"/>
    <lineage>
        <taxon>Bacteria</taxon>
        <taxon>Pseudomonadati</taxon>
        <taxon>Pseudomonadota</taxon>
        <taxon>Alphaproteobacteria</taxon>
        <taxon>Hyphomicrobiales</taxon>
        <taxon>Stappiaceae</taxon>
        <taxon>Roseibium</taxon>
    </lineage>
</organism>
<comment type="caution">
    <text evidence="6">The sequence shown here is derived from an EMBL/GenBank/DDBJ whole genome shotgun (WGS) entry which is preliminary data.</text>
</comment>
<dbReference type="InterPro" id="IPR036388">
    <property type="entry name" value="WH-like_DNA-bd_sf"/>
</dbReference>
<dbReference type="InterPro" id="IPR036390">
    <property type="entry name" value="WH_DNA-bd_sf"/>
</dbReference>
<dbReference type="InterPro" id="IPR005119">
    <property type="entry name" value="LysR_subst-bd"/>
</dbReference>
<dbReference type="EMBL" id="QTKU01000001">
    <property type="protein sequence ID" value="MBS8258657.1"/>
    <property type="molecule type" value="Genomic_DNA"/>
</dbReference>
<name>A0A944C9Y0_9HYPH</name>
<dbReference type="SUPFAM" id="SSF46785">
    <property type="entry name" value="Winged helix' DNA-binding domain"/>
    <property type="match status" value="1"/>
</dbReference>
<evidence type="ECO:0000259" key="5">
    <source>
        <dbReference type="PROSITE" id="PS50931"/>
    </source>
</evidence>
<dbReference type="RefSeq" id="WP_213214434.1">
    <property type="nucleotide sequence ID" value="NZ_QTKU01000001.1"/>
</dbReference>
<dbReference type="GO" id="GO:0003700">
    <property type="term" value="F:DNA-binding transcription factor activity"/>
    <property type="evidence" value="ECO:0007669"/>
    <property type="project" value="InterPro"/>
</dbReference>
<dbReference type="InterPro" id="IPR058163">
    <property type="entry name" value="LysR-type_TF_proteobact-type"/>
</dbReference>
<evidence type="ECO:0000256" key="2">
    <source>
        <dbReference type="ARBA" id="ARBA00023015"/>
    </source>
</evidence>
<dbReference type="AlphaFoldDB" id="A0A944C9Y0"/>
<keyword evidence="2" id="KW-0805">Transcription regulation</keyword>
<dbReference type="Gene3D" id="3.40.190.290">
    <property type="match status" value="1"/>
</dbReference>
<reference evidence="6" key="2">
    <citation type="journal article" date="2021" name="Microorganisms">
        <title>Bacterial Dimethylsulfoniopropionate Biosynthesis in the East China Sea.</title>
        <authorList>
            <person name="Liu J."/>
            <person name="Zhang Y."/>
            <person name="Liu J."/>
            <person name="Zhong H."/>
            <person name="Williams B.T."/>
            <person name="Zheng Y."/>
            <person name="Curson A.R.J."/>
            <person name="Sun C."/>
            <person name="Sun H."/>
            <person name="Song D."/>
            <person name="Wagner Mackenzie B."/>
            <person name="Bermejo Martinez A."/>
            <person name="Todd J.D."/>
            <person name="Zhang X.H."/>
        </authorList>
    </citation>
    <scope>NUCLEOTIDE SEQUENCE</scope>
    <source>
        <strain evidence="6">AESS21</strain>
    </source>
</reference>